<feature type="transmembrane region" description="Helical" evidence="7">
    <location>
        <begin position="130"/>
        <end position="148"/>
    </location>
</feature>
<dbReference type="EMBL" id="JAENIO010000028">
    <property type="protein sequence ID" value="MBK1834648.1"/>
    <property type="molecule type" value="Genomic_DNA"/>
</dbReference>
<dbReference type="PANTHER" id="PTHR33778:SF1">
    <property type="entry name" value="MAGNESIUM TRANSPORTER YHID-RELATED"/>
    <property type="match status" value="1"/>
</dbReference>
<keyword evidence="6 7" id="KW-0472">Membrane</keyword>
<evidence type="ECO:0000256" key="7">
    <source>
        <dbReference type="SAM" id="Phobius"/>
    </source>
</evidence>
<dbReference type="InterPro" id="IPR049177">
    <property type="entry name" value="MgtC_SapB_SrpB_YhiD_N"/>
</dbReference>
<dbReference type="Pfam" id="PF02308">
    <property type="entry name" value="MgtC"/>
    <property type="match status" value="1"/>
</dbReference>
<name>A0A934VI34_9BACT</name>
<evidence type="ECO:0000256" key="2">
    <source>
        <dbReference type="ARBA" id="ARBA00009298"/>
    </source>
</evidence>
<accession>A0A934VI34</accession>
<feature type="transmembrane region" description="Helical" evidence="7">
    <location>
        <begin position="6"/>
        <end position="26"/>
    </location>
</feature>
<feature type="transmembrane region" description="Helical" evidence="7">
    <location>
        <begin position="38"/>
        <end position="57"/>
    </location>
</feature>
<dbReference type="PRINTS" id="PR01837">
    <property type="entry name" value="MGTCSAPBPROT"/>
</dbReference>
<keyword evidence="10" id="KW-1185">Reference proteome</keyword>
<dbReference type="GO" id="GO:0005886">
    <property type="term" value="C:plasma membrane"/>
    <property type="evidence" value="ECO:0007669"/>
    <property type="project" value="UniProtKB-SubCell"/>
</dbReference>
<evidence type="ECO:0000256" key="3">
    <source>
        <dbReference type="ARBA" id="ARBA00022475"/>
    </source>
</evidence>
<dbReference type="AlphaFoldDB" id="A0A934VI34"/>
<evidence type="ECO:0000313" key="9">
    <source>
        <dbReference type="EMBL" id="MBK1834648.1"/>
    </source>
</evidence>
<dbReference type="PANTHER" id="PTHR33778">
    <property type="entry name" value="PROTEIN MGTC"/>
    <property type="match status" value="1"/>
</dbReference>
<gene>
    <name evidence="9" type="ORF">JIN78_11300</name>
</gene>
<comment type="caution">
    <text evidence="9">The sequence shown here is derived from an EMBL/GenBank/DDBJ whole genome shotgun (WGS) entry which is preliminary data.</text>
</comment>
<dbReference type="InterPro" id="IPR003416">
    <property type="entry name" value="MgtC/SapB/SrpB/YhiD_fam"/>
</dbReference>
<evidence type="ECO:0000256" key="5">
    <source>
        <dbReference type="ARBA" id="ARBA00022989"/>
    </source>
</evidence>
<keyword evidence="3" id="KW-1003">Cell membrane</keyword>
<evidence type="ECO:0000256" key="1">
    <source>
        <dbReference type="ARBA" id="ARBA00004651"/>
    </source>
</evidence>
<feature type="transmembrane region" description="Helical" evidence="7">
    <location>
        <begin position="107"/>
        <end position="124"/>
    </location>
</feature>
<feature type="transmembrane region" description="Helical" evidence="7">
    <location>
        <begin position="77"/>
        <end position="95"/>
    </location>
</feature>
<proteinExistence type="inferred from homology"/>
<evidence type="ECO:0000259" key="8">
    <source>
        <dbReference type="Pfam" id="PF02308"/>
    </source>
</evidence>
<organism evidence="9 10">
    <name type="scientific">Roseibacillus ishigakijimensis</name>
    <dbReference type="NCBI Taxonomy" id="454146"/>
    <lineage>
        <taxon>Bacteria</taxon>
        <taxon>Pseudomonadati</taxon>
        <taxon>Verrucomicrobiota</taxon>
        <taxon>Verrucomicrobiia</taxon>
        <taxon>Verrucomicrobiales</taxon>
        <taxon>Verrucomicrobiaceae</taxon>
        <taxon>Roseibacillus</taxon>
    </lineage>
</organism>
<keyword evidence="4 7" id="KW-0812">Transmembrane</keyword>
<dbReference type="Proteomes" id="UP000604083">
    <property type="component" value="Unassembled WGS sequence"/>
</dbReference>
<keyword evidence="5 7" id="KW-1133">Transmembrane helix</keyword>
<sequence length="156" mass="16803">MQYLSEDSAILLQSLLALVLGGLIGWEREASQKWAGLRTHMLVCLASFLFVKIAYLMVEMMLAREGVPAEVVQSDPIRIIEAVVTGLAFLGAGTIFRDHSENRARGLTTAASLLAVAPIGIAVALERYVLAIGVALLVVFVLRTLGVLEAKILSKK</sequence>
<evidence type="ECO:0000256" key="6">
    <source>
        <dbReference type="ARBA" id="ARBA00023136"/>
    </source>
</evidence>
<comment type="subcellular location">
    <subcellularLocation>
        <location evidence="1">Cell membrane</location>
        <topology evidence="1">Multi-pass membrane protein</topology>
    </subcellularLocation>
</comment>
<protein>
    <submittedName>
        <fullName evidence="9">MgtC/SapB family protein</fullName>
    </submittedName>
</protein>
<comment type="similarity">
    <text evidence="2">Belongs to the MgtC/SapB family.</text>
</comment>
<dbReference type="RefSeq" id="WP_200392082.1">
    <property type="nucleotide sequence ID" value="NZ_JAENIO010000028.1"/>
</dbReference>
<reference evidence="9" key="1">
    <citation type="submission" date="2021-01" db="EMBL/GenBank/DDBJ databases">
        <title>Modified the classification status of verrucomicrobia.</title>
        <authorList>
            <person name="Feng X."/>
        </authorList>
    </citation>
    <scope>NUCLEOTIDE SEQUENCE</scope>
    <source>
        <strain evidence="9">KCTC 12986</strain>
    </source>
</reference>
<evidence type="ECO:0000256" key="4">
    <source>
        <dbReference type="ARBA" id="ARBA00022692"/>
    </source>
</evidence>
<evidence type="ECO:0000313" key="10">
    <source>
        <dbReference type="Proteomes" id="UP000604083"/>
    </source>
</evidence>
<feature type="domain" description="MgtC/SapB/SrpB/YhiD N-terminal" evidence="8">
    <location>
        <begin position="15"/>
        <end position="149"/>
    </location>
</feature>